<dbReference type="AlphaFoldDB" id="A0A1H8QCM5"/>
<dbReference type="SUPFAM" id="SSF50891">
    <property type="entry name" value="Cyclophilin-like"/>
    <property type="match status" value="1"/>
</dbReference>
<keyword evidence="1" id="KW-0547">Nucleotide-binding</keyword>
<proteinExistence type="predicted"/>
<dbReference type="RefSeq" id="WP_075017665.1">
    <property type="nucleotide sequence ID" value="NZ_FODD01000029.1"/>
</dbReference>
<dbReference type="Gene3D" id="3.30.1360.40">
    <property type="match status" value="1"/>
</dbReference>
<evidence type="ECO:0000313" key="5">
    <source>
        <dbReference type="EMBL" id="SEO51533.1"/>
    </source>
</evidence>
<dbReference type="PANTHER" id="PTHR34698">
    <property type="entry name" value="5-OXOPROLINASE SUBUNIT B"/>
    <property type="match status" value="1"/>
</dbReference>
<dbReference type="PANTHER" id="PTHR34698:SF2">
    <property type="entry name" value="5-OXOPROLINASE SUBUNIT B"/>
    <property type="match status" value="1"/>
</dbReference>
<dbReference type="Proteomes" id="UP000181951">
    <property type="component" value="Unassembled WGS sequence"/>
</dbReference>
<dbReference type="InterPro" id="IPR003833">
    <property type="entry name" value="CT_C_D"/>
</dbReference>
<keyword evidence="2" id="KW-0378">Hydrolase</keyword>
<feature type="domain" description="Carboxyltransferase" evidence="4">
    <location>
        <begin position="7"/>
        <end position="210"/>
    </location>
</feature>
<dbReference type="OrthoDB" id="9778567at2"/>
<keyword evidence="6" id="KW-1185">Reference proteome</keyword>
<organism evidence="5 6">
    <name type="scientific">Actinacidiphila rubida</name>
    <dbReference type="NCBI Taxonomy" id="310780"/>
    <lineage>
        <taxon>Bacteria</taxon>
        <taxon>Bacillati</taxon>
        <taxon>Actinomycetota</taxon>
        <taxon>Actinomycetes</taxon>
        <taxon>Kitasatosporales</taxon>
        <taxon>Streptomycetaceae</taxon>
        <taxon>Actinacidiphila</taxon>
    </lineage>
</organism>
<evidence type="ECO:0000256" key="1">
    <source>
        <dbReference type="ARBA" id="ARBA00022741"/>
    </source>
</evidence>
<dbReference type="SMART" id="SM00796">
    <property type="entry name" value="AHS1"/>
    <property type="match status" value="1"/>
</dbReference>
<dbReference type="InterPro" id="IPR029000">
    <property type="entry name" value="Cyclophilin-like_dom_sf"/>
</dbReference>
<reference evidence="5 6" key="1">
    <citation type="submission" date="2016-10" db="EMBL/GenBank/DDBJ databases">
        <authorList>
            <person name="de Groot N.N."/>
        </authorList>
    </citation>
    <scope>NUCLEOTIDE SEQUENCE [LARGE SCALE GENOMIC DNA]</scope>
    <source>
        <strain evidence="5 6">CGMCC 4.2026</strain>
    </source>
</reference>
<dbReference type="Pfam" id="PF02682">
    <property type="entry name" value="CT_C_D"/>
    <property type="match status" value="1"/>
</dbReference>
<gene>
    <name evidence="5" type="ORF">SAMN05216267_102923</name>
</gene>
<dbReference type="EMBL" id="FODD01000029">
    <property type="protein sequence ID" value="SEO51533.1"/>
    <property type="molecule type" value="Genomic_DNA"/>
</dbReference>
<dbReference type="STRING" id="310780.SAMN05216267_102923"/>
<dbReference type="GO" id="GO:0005524">
    <property type="term" value="F:ATP binding"/>
    <property type="evidence" value="ECO:0007669"/>
    <property type="project" value="UniProtKB-KW"/>
</dbReference>
<evidence type="ECO:0000313" key="6">
    <source>
        <dbReference type="Proteomes" id="UP000181951"/>
    </source>
</evidence>
<evidence type="ECO:0000256" key="2">
    <source>
        <dbReference type="ARBA" id="ARBA00022801"/>
    </source>
</evidence>
<sequence length="222" mass="22396">MSGGAAIRVLPAGRSAVLVEVADGERAAALHAELLRRRAAGGLPGAAGAGAGGTADPGPEIVPAARTVLVTGLADPRSFAAAVTGWELPPVAVEPGAEVELPVRFDGPDLDGVAALWRTTAPEVVRIVTAAPLRVAFCGFAPGFGYLTGLPPDRHVPRRATPRTGVPAGSVGLAGPYAGVYSRASPGGWQIVGTTEALLWDAAREPAALLAPGRAVRFVAVR</sequence>
<evidence type="ECO:0000259" key="4">
    <source>
        <dbReference type="SMART" id="SM00796"/>
    </source>
</evidence>
<dbReference type="InterPro" id="IPR010016">
    <property type="entry name" value="PxpB"/>
</dbReference>
<name>A0A1H8QCM5_9ACTN</name>
<protein>
    <submittedName>
        <fullName evidence="5">Sensor histidine kinase inhibitor, KipI family</fullName>
    </submittedName>
</protein>
<evidence type="ECO:0000256" key="3">
    <source>
        <dbReference type="ARBA" id="ARBA00022840"/>
    </source>
</evidence>
<keyword evidence="3" id="KW-0067">ATP-binding</keyword>
<accession>A0A1H8QCM5</accession>
<dbReference type="GO" id="GO:0016787">
    <property type="term" value="F:hydrolase activity"/>
    <property type="evidence" value="ECO:0007669"/>
    <property type="project" value="UniProtKB-KW"/>
</dbReference>
<dbReference type="Gene3D" id="2.40.100.10">
    <property type="entry name" value="Cyclophilin-like"/>
    <property type="match status" value="1"/>
</dbReference>